<evidence type="ECO:0000256" key="1">
    <source>
        <dbReference type="ARBA" id="ARBA00022741"/>
    </source>
</evidence>
<comment type="caution">
    <text evidence="5">The sequence shown here is derived from an EMBL/GenBank/DDBJ whole genome shotgun (WGS) entry which is preliminary data.</text>
</comment>
<gene>
    <name evidence="5" type="ORF">EDC25_10636</name>
</gene>
<name>A0A4R3LI86_9GAMM</name>
<keyword evidence="2" id="KW-0378">Hydrolase</keyword>
<organism evidence="5 6">
    <name type="scientific">Pseudofulvimonas gallinarii</name>
    <dbReference type="NCBI Taxonomy" id="634155"/>
    <lineage>
        <taxon>Bacteria</taxon>
        <taxon>Pseudomonadati</taxon>
        <taxon>Pseudomonadota</taxon>
        <taxon>Gammaproteobacteria</taxon>
        <taxon>Lysobacterales</taxon>
        <taxon>Rhodanobacteraceae</taxon>
        <taxon>Pseudofulvimonas</taxon>
    </lineage>
</organism>
<evidence type="ECO:0000256" key="2">
    <source>
        <dbReference type="ARBA" id="ARBA00022801"/>
    </source>
</evidence>
<dbReference type="NCBIfam" id="TIGR00370">
    <property type="entry name" value="5-oxoprolinase subunit PxpB"/>
    <property type="match status" value="1"/>
</dbReference>
<evidence type="ECO:0000313" key="5">
    <source>
        <dbReference type="EMBL" id="TCS99198.1"/>
    </source>
</evidence>
<feature type="domain" description="Carboxyltransferase" evidence="4">
    <location>
        <begin position="37"/>
        <end position="241"/>
    </location>
</feature>
<dbReference type="PANTHER" id="PTHR34698">
    <property type="entry name" value="5-OXOPROLINASE SUBUNIT B"/>
    <property type="match status" value="1"/>
</dbReference>
<protein>
    <submittedName>
        <fullName evidence="5">Inhibitor of KinA</fullName>
    </submittedName>
</protein>
<dbReference type="AlphaFoldDB" id="A0A4R3LI86"/>
<dbReference type="SUPFAM" id="SSF160467">
    <property type="entry name" value="PH0987 N-terminal domain-like"/>
    <property type="match status" value="1"/>
</dbReference>
<evidence type="ECO:0000313" key="6">
    <source>
        <dbReference type="Proteomes" id="UP000294599"/>
    </source>
</evidence>
<dbReference type="GO" id="GO:0016787">
    <property type="term" value="F:hydrolase activity"/>
    <property type="evidence" value="ECO:0007669"/>
    <property type="project" value="UniProtKB-KW"/>
</dbReference>
<dbReference type="Gene3D" id="3.30.1360.40">
    <property type="match status" value="1"/>
</dbReference>
<dbReference type="SMART" id="SM00796">
    <property type="entry name" value="AHS1"/>
    <property type="match status" value="1"/>
</dbReference>
<dbReference type="InterPro" id="IPR010016">
    <property type="entry name" value="PxpB"/>
</dbReference>
<dbReference type="EMBL" id="SMAF01000006">
    <property type="protein sequence ID" value="TCS99198.1"/>
    <property type="molecule type" value="Genomic_DNA"/>
</dbReference>
<dbReference type="InterPro" id="IPR003833">
    <property type="entry name" value="CT_C_D"/>
</dbReference>
<dbReference type="GO" id="GO:0005524">
    <property type="term" value="F:ATP binding"/>
    <property type="evidence" value="ECO:0007669"/>
    <property type="project" value="UniProtKB-KW"/>
</dbReference>
<dbReference type="PANTHER" id="PTHR34698:SF2">
    <property type="entry name" value="5-OXOPROLINASE SUBUNIT B"/>
    <property type="match status" value="1"/>
</dbReference>
<dbReference type="Gene3D" id="2.40.100.10">
    <property type="entry name" value="Cyclophilin-like"/>
    <property type="match status" value="1"/>
</dbReference>
<evidence type="ECO:0000259" key="4">
    <source>
        <dbReference type="SMART" id="SM00796"/>
    </source>
</evidence>
<keyword evidence="3" id="KW-0067">ATP-binding</keyword>
<reference evidence="5 6" key="1">
    <citation type="submission" date="2019-03" db="EMBL/GenBank/DDBJ databases">
        <title>Genomic Encyclopedia of Type Strains, Phase IV (KMG-IV): sequencing the most valuable type-strain genomes for metagenomic binning, comparative biology and taxonomic classification.</title>
        <authorList>
            <person name="Goeker M."/>
        </authorList>
    </citation>
    <scope>NUCLEOTIDE SEQUENCE [LARGE SCALE GENOMIC DNA]</scope>
    <source>
        <strain evidence="5 6">DSM 21944</strain>
    </source>
</reference>
<accession>A0A4R3LI86</accession>
<sequence length="266" mass="28654">MPGMRAIEVRRAHADQGQHRPLCLPAASRYAAGMDAYVLEAMGEEAVLLRLGDQVAADTNRAVHSLAKRLRARAPAWLRDCVPAYATLALFVDTDIVGCDPLRRVAALLRELEAAPDVTGRGHGAVLEVPVCYDSDFAPDLAALAAHAGLTTEEVIRRHHAPVYQVAMTGFAPGFPYLLGLDPLLAMPRLGTPRTSVPAGSVAIGGAQAGIYPRESPGGWRLLGRTPLTLFDARRDPPALLSPGDRLCFVPIDRLRFDSLSENRTR</sequence>
<evidence type="ECO:0000256" key="3">
    <source>
        <dbReference type="ARBA" id="ARBA00022840"/>
    </source>
</evidence>
<dbReference type="InterPro" id="IPR029000">
    <property type="entry name" value="Cyclophilin-like_dom_sf"/>
</dbReference>
<proteinExistence type="predicted"/>
<dbReference type="Pfam" id="PF02682">
    <property type="entry name" value="CT_C_D"/>
    <property type="match status" value="1"/>
</dbReference>
<keyword evidence="1" id="KW-0547">Nucleotide-binding</keyword>
<dbReference type="Proteomes" id="UP000294599">
    <property type="component" value="Unassembled WGS sequence"/>
</dbReference>
<dbReference type="SUPFAM" id="SSF50891">
    <property type="entry name" value="Cyclophilin-like"/>
    <property type="match status" value="1"/>
</dbReference>
<keyword evidence="6" id="KW-1185">Reference proteome</keyword>